<keyword evidence="2" id="KW-1003">Cell membrane</keyword>
<feature type="transmembrane region" description="Helical" evidence="6">
    <location>
        <begin position="369"/>
        <end position="389"/>
    </location>
</feature>
<sequence>MLKKLFGRIGLYGLAPHVPKIASIFILPIITKSLTPSDYGIYGLITAYTAALGALQTLGINVVLANSFYKSPNQYKWLWRQIHGFMSLYSVFFAFVLATILYFVIPEEANENKLTLILLVCSPIALFSATETIVFRFFHLSQKALNLALRTVFIGFLTVFLNWYTISVLKLGYMGWFYTTFITSIVSFVIYAYAIYFKYKLTPIFNFKRKTIKNVLRISLPTVPHFYSGYLLNTSNRVVMDINKVNVGSIGLFNLAATFGGYFSILGDALGMAVSPIYLQLFKKAEKPDTREAALEQVRFITFLLQAIFFVLAFVVSIWIKEIFFVLIKNEELRKSYVLAIILIMGYCYRPMYLGVINRYFYLEKSKSLWKISFVAGVLNVLLNLIFIPLFGVNAAALVTFFSLLYMGYSGYFLKEYKAIRTLNYYPAYWLIANIGLAVLAYVVAETFIYVKILTTIALLAVLGYLFLKNKKNLGLALD</sequence>
<feature type="transmembrane region" description="Helical" evidence="6">
    <location>
        <begin position="426"/>
        <end position="443"/>
    </location>
</feature>
<feature type="transmembrane region" description="Helical" evidence="6">
    <location>
        <begin position="85"/>
        <end position="105"/>
    </location>
</feature>
<feature type="transmembrane region" description="Helical" evidence="6">
    <location>
        <begin position="147"/>
        <end position="164"/>
    </location>
</feature>
<keyword evidence="8" id="KW-1185">Reference proteome</keyword>
<dbReference type="RefSeq" id="WP_160694027.1">
    <property type="nucleotide sequence ID" value="NZ_CP047897.1"/>
</dbReference>
<dbReference type="KEGG" id="nib:GU926_17090"/>
<proteinExistence type="predicted"/>
<evidence type="ECO:0000256" key="1">
    <source>
        <dbReference type="ARBA" id="ARBA00004651"/>
    </source>
</evidence>
<evidence type="ECO:0000256" key="2">
    <source>
        <dbReference type="ARBA" id="ARBA00022475"/>
    </source>
</evidence>
<name>A0A6P1P3P0_9BACT</name>
<evidence type="ECO:0000256" key="5">
    <source>
        <dbReference type="ARBA" id="ARBA00023136"/>
    </source>
</evidence>
<dbReference type="GO" id="GO:0005886">
    <property type="term" value="C:plasma membrane"/>
    <property type="evidence" value="ECO:0007669"/>
    <property type="project" value="UniProtKB-SubCell"/>
</dbReference>
<dbReference type="PANTHER" id="PTHR30250">
    <property type="entry name" value="PST FAMILY PREDICTED COLANIC ACID TRANSPORTER"/>
    <property type="match status" value="1"/>
</dbReference>
<evidence type="ECO:0000256" key="3">
    <source>
        <dbReference type="ARBA" id="ARBA00022692"/>
    </source>
</evidence>
<keyword evidence="3 6" id="KW-0812">Transmembrane</keyword>
<feature type="transmembrane region" description="Helical" evidence="6">
    <location>
        <begin position="300"/>
        <end position="320"/>
    </location>
</feature>
<feature type="transmembrane region" description="Helical" evidence="6">
    <location>
        <begin position="336"/>
        <end position="357"/>
    </location>
</feature>
<dbReference type="PANTHER" id="PTHR30250:SF11">
    <property type="entry name" value="O-ANTIGEN TRANSPORTER-RELATED"/>
    <property type="match status" value="1"/>
</dbReference>
<feature type="transmembrane region" description="Helical" evidence="6">
    <location>
        <begin position="176"/>
        <end position="194"/>
    </location>
</feature>
<evidence type="ECO:0000256" key="4">
    <source>
        <dbReference type="ARBA" id="ARBA00022989"/>
    </source>
</evidence>
<evidence type="ECO:0000313" key="7">
    <source>
        <dbReference type="EMBL" id="QHL89049.1"/>
    </source>
</evidence>
<accession>A0A6P1P3P0</accession>
<gene>
    <name evidence="7" type="ORF">GU926_17090</name>
</gene>
<dbReference type="Pfam" id="PF01943">
    <property type="entry name" value="Polysacc_synt"/>
    <property type="match status" value="1"/>
</dbReference>
<dbReference type="InterPro" id="IPR002797">
    <property type="entry name" value="Polysacc_synth"/>
</dbReference>
<feature type="transmembrane region" description="Helical" evidence="6">
    <location>
        <begin position="9"/>
        <end position="30"/>
    </location>
</feature>
<evidence type="ECO:0000313" key="8">
    <source>
        <dbReference type="Proteomes" id="UP000464214"/>
    </source>
</evidence>
<comment type="subcellular location">
    <subcellularLocation>
        <location evidence="1">Cell membrane</location>
        <topology evidence="1">Multi-pass membrane protein</topology>
    </subcellularLocation>
</comment>
<dbReference type="AlphaFoldDB" id="A0A6P1P3P0"/>
<dbReference type="EMBL" id="CP047897">
    <property type="protein sequence ID" value="QHL89049.1"/>
    <property type="molecule type" value="Genomic_DNA"/>
</dbReference>
<reference evidence="7 8" key="1">
    <citation type="submission" date="2020-01" db="EMBL/GenBank/DDBJ databases">
        <authorList>
            <person name="Kim M."/>
        </authorList>
    </citation>
    <scope>NUCLEOTIDE SEQUENCE [LARGE SCALE GENOMIC DNA]</scope>
    <source>
        <strain evidence="7 8">BT10</strain>
    </source>
</reference>
<dbReference type="Proteomes" id="UP000464214">
    <property type="component" value="Chromosome"/>
</dbReference>
<feature type="transmembrane region" description="Helical" evidence="6">
    <location>
        <begin position="252"/>
        <end position="279"/>
    </location>
</feature>
<feature type="transmembrane region" description="Helical" evidence="6">
    <location>
        <begin position="117"/>
        <end position="135"/>
    </location>
</feature>
<feature type="transmembrane region" description="Helical" evidence="6">
    <location>
        <begin position="449"/>
        <end position="468"/>
    </location>
</feature>
<evidence type="ECO:0000256" key="6">
    <source>
        <dbReference type="SAM" id="Phobius"/>
    </source>
</evidence>
<feature type="transmembrane region" description="Helical" evidence="6">
    <location>
        <begin position="42"/>
        <end position="64"/>
    </location>
</feature>
<keyword evidence="5 6" id="KW-0472">Membrane</keyword>
<dbReference type="InterPro" id="IPR050833">
    <property type="entry name" value="Poly_Biosynth_Transport"/>
</dbReference>
<feature type="transmembrane region" description="Helical" evidence="6">
    <location>
        <begin position="395"/>
        <end position="414"/>
    </location>
</feature>
<keyword evidence="4 6" id="KW-1133">Transmembrane helix</keyword>
<feature type="transmembrane region" description="Helical" evidence="6">
    <location>
        <begin position="215"/>
        <end position="232"/>
    </location>
</feature>
<organism evidence="7 8">
    <name type="scientific">Nibribacter ruber</name>
    <dbReference type="NCBI Taxonomy" id="2698458"/>
    <lineage>
        <taxon>Bacteria</taxon>
        <taxon>Pseudomonadati</taxon>
        <taxon>Bacteroidota</taxon>
        <taxon>Cytophagia</taxon>
        <taxon>Cytophagales</taxon>
        <taxon>Hymenobacteraceae</taxon>
        <taxon>Nibribacter</taxon>
    </lineage>
</organism>
<protein>
    <submittedName>
        <fullName evidence="7">Oligosaccharide flippase family protein</fullName>
    </submittedName>
</protein>